<protein>
    <submittedName>
        <fullName evidence="1">Uncharacterized protein</fullName>
    </submittedName>
</protein>
<gene>
    <name evidence="1" type="ORF">VVAX_05989</name>
</gene>
<reference evidence="1" key="1">
    <citation type="submission" date="2019-12" db="EMBL/GenBank/DDBJ databases">
        <authorList>
            <person name="Cremers G."/>
        </authorList>
    </citation>
    <scope>NUCLEOTIDE SEQUENCE</scope>
    <source>
        <strain evidence="1">Vvax</strain>
    </source>
</reference>
<dbReference type="EMBL" id="LR743508">
    <property type="protein sequence ID" value="CAA2109718.1"/>
    <property type="molecule type" value="Genomic_DNA"/>
</dbReference>
<dbReference type="AlphaFoldDB" id="A0A679JGZ0"/>
<sequence length="55" mass="6033">MAISLGRTFENSSVDAHDMAGKFSSRVKQQSVAAKNQQKTVRHAAMVKVKVSTNR</sequence>
<evidence type="ECO:0000313" key="1">
    <source>
        <dbReference type="EMBL" id="CAA2109718.1"/>
    </source>
</evidence>
<organism evidence="1">
    <name type="scientific">Variovorax paradoxus</name>
    <dbReference type="NCBI Taxonomy" id="34073"/>
    <lineage>
        <taxon>Bacteria</taxon>
        <taxon>Pseudomonadati</taxon>
        <taxon>Pseudomonadota</taxon>
        <taxon>Betaproteobacteria</taxon>
        <taxon>Burkholderiales</taxon>
        <taxon>Comamonadaceae</taxon>
        <taxon>Variovorax</taxon>
    </lineage>
</organism>
<accession>A0A679JGZ0</accession>
<name>A0A679JGZ0_VARPD</name>
<proteinExistence type="predicted"/>